<dbReference type="STRING" id="6832.A0A553P248"/>
<evidence type="ECO:0000313" key="5">
    <source>
        <dbReference type="Proteomes" id="UP000318571"/>
    </source>
</evidence>
<accession>A0A553P248</accession>
<dbReference type="Proteomes" id="UP000318571">
    <property type="component" value="Chromosome 7"/>
</dbReference>
<name>A0A553P248_TIGCA</name>
<feature type="transmembrane region" description="Helical" evidence="2">
    <location>
        <begin position="40"/>
        <end position="62"/>
    </location>
</feature>
<evidence type="ECO:0000313" key="4">
    <source>
        <dbReference type="EMBL" id="TRY71759.1"/>
    </source>
</evidence>
<feature type="transmembrane region" description="Helical" evidence="2">
    <location>
        <begin position="15"/>
        <end position="33"/>
    </location>
</feature>
<dbReference type="SMART" id="SM00313">
    <property type="entry name" value="PXA"/>
    <property type="match status" value="1"/>
</dbReference>
<keyword evidence="5" id="KW-1185">Reference proteome</keyword>
<keyword evidence="2" id="KW-0472">Membrane</keyword>
<dbReference type="GO" id="GO:0035091">
    <property type="term" value="F:phosphatidylinositol binding"/>
    <property type="evidence" value="ECO:0007669"/>
    <property type="project" value="InterPro"/>
</dbReference>
<organism evidence="4 5">
    <name type="scientific">Tigriopus californicus</name>
    <name type="common">Marine copepod</name>
    <dbReference type="NCBI Taxonomy" id="6832"/>
    <lineage>
        <taxon>Eukaryota</taxon>
        <taxon>Metazoa</taxon>
        <taxon>Ecdysozoa</taxon>
        <taxon>Arthropoda</taxon>
        <taxon>Crustacea</taxon>
        <taxon>Multicrustacea</taxon>
        <taxon>Hexanauplia</taxon>
        <taxon>Copepoda</taxon>
        <taxon>Harpacticoida</taxon>
        <taxon>Harpacticidae</taxon>
        <taxon>Tigriopus</taxon>
    </lineage>
</organism>
<evidence type="ECO:0000259" key="3">
    <source>
        <dbReference type="PROSITE" id="PS50195"/>
    </source>
</evidence>
<dbReference type="PROSITE" id="PS50195">
    <property type="entry name" value="PX"/>
    <property type="match status" value="1"/>
</dbReference>
<protein>
    <recommendedName>
        <fullName evidence="3">PX domain-containing protein</fullName>
    </recommendedName>
</protein>
<feature type="compositionally biased region" description="Polar residues" evidence="1">
    <location>
        <begin position="384"/>
        <end position="394"/>
    </location>
</feature>
<dbReference type="AlphaFoldDB" id="A0A553P248"/>
<feature type="compositionally biased region" description="Acidic residues" evidence="1">
    <location>
        <begin position="400"/>
        <end position="412"/>
    </location>
</feature>
<reference evidence="4 5" key="1">
    <citation type="journal article" date="2018" name="Nat. Ecol. Evol.">
        <title>Genomic signatures of mitonuclear coevolution across populations of Tigriopus californicus.</title>
        <authorList>
            <person name="Barreto F.S."/>
            <person name="Watson E.T."/>
            <person name="Lima T.G."/>
            <person name="Willett C.S."/>
            <person name="Edmands S."/>
            <person name="Li W."/>
            <person name="Burton R.S."/>
        </authorList>
    </citation>
    <scope>NUCLEOTIDE SEQUENCE [LARGE SCALE GENOMIC DNA]</scope>
    <source>
        <strain evidence="4 5">San Diego</strain>
    </source>
</reference>
<feature type="domain" description="PX" evidence="3">
    <location>
        <begin position="473"/>
        <end position="605"/>
    </location>
</feature>
<dbReference type="InterPro" id="IPR001683">
    <property type="entry name" value="PX_dom"/>
</dbReference>
<dbReference type="SUPFAM" id="SSF64268">
    <property type="entry name" value="PX domain"/>
    <property type="match status" value="1"/>
</dbReference>
<dbReference type="InterPro" id="IPR036871">
    <property type="entry name" value="PX_dom_sf"/>
</dbReference>
<feature type="region of interest" description="Disordered" evidence="1">
    <location>
        <begin position="279"/>
        <end position="307"/>
    </location>
</feature>
<dbReference type="PANTHER" id="PTHR22775">
    <property type="entry name" value="SORTING NEXIN"/>
    <property type="match status" value="1"/>
</dbReference>
<dbReference type="Pfam" id="PF02194">
    <property type="entry name" value="PXA"/>
    <property type="match status" value="1"/>
</dbReference>
<dbReference type="Pfam" id="PF00787">
    <property type="entry name" value="PX"/>
    <property type="match status" value="1"/>
</dbReference>
<evidence type="ECO:0000256" key="1">
    <source>
        <dbReference type="SAM" id="MobiDB-lite"/>
    </source>
</evidence>
<sequence>METLGWSNYLTQGNATLFGGLTVVLSLLLQAIFTDSTWTVLGQVFLLVLTALGTVFVLDLLVSSLCSRERDNQLRRAFQGQVNQWFFYVWPFEKPCQAVRSSPNSSPSRQAAQTALQSEVEKYVKNILLLYVSSWADQISKGQTLDKEVQNDLRRILTDLTDNLRQLDFQAIVRDGLQIVRFHYQKILSSDGSTDLESRFPFSHPLLIQSDKTRNMELYFRSITQFLLGRLQVSATISTKVVFDVLVDIISKQVLQSTFNTYSDPLFWSSLIIDDTQKNLPRETPQENETTSVKDKHPRQYRKSKSEVVKSFNKMWRSNSNESFQLDSPKKPKSDTPSPLAARVSIVESTELSQPKGKSCESPRKGSRRRHSSVDVGIDETNPVKETTNNNLRPHNQGDPLEDSLNYEESDNLESSISKLRALLDKRQRSDSGSNDSVFMSQEGAEDVHKDNNILDVKDVPTDGRLIIDIKIPEIEVPTLVEANAFGSEEDYPLFCIHYDGIYVEPTLPGSSFRYILQPRVVKRKFKEFLNLHACLENNTKLRPEIKGIKNPSKWLNLPFSKHSEQSLENKRLFLEKWLVTLCHQPSVAVSRELGDFLAYGNNGQMEYAKKSGSDESKIDRLLSRTVSGVIHSIKDALPNFEDESNGNPTAFNAHPTKGNNQLVPVIYSPNRPYHSLTSLANTPTTSSVPDGFFGKRSNSLTQDFSFTYVTNGSEQTDFESTVEFHLEYFDQKLKALRKSSLTGSKSPPFTIPTKFASGPSVLGGDEAISSLLLDVCHHILSQKWPQANLEVASDLSKGLLGDLIEDKIAETLRDWNGEALWQQNLENLRHWIWPSEEDELGRKCRSTDGCRQFFQQPPIQQHLLFLCSSQKVNQELLIFLFELITWELLMPGRRF</sequence>
<comment type="caution">
    <text evidence="4">The sequence shown here is derived from an EMBL/GenBank/DDBJ whole genome shotgun (WGS) entry which is preliminary data.</text>
</comment>
<keyword evidence="2" id="KW-0812">Transmembrane</keyword>
<dbReference type="PANTHER" id="PTHR22775:SF3">
    <property type="entry name" value="SORTING NEXIN-13"/>
    <property type="match status" value="1"/>
</dbReference>
<dbReference type="InterPro" id="IPR003114">
    <property type="entry name" value="Phox_assoc"/>
</dbReference>
<dbReference type="EMBL" id="VCGU01000008">
    <property type="protein sequence ID" value="TRY71759.1"/>
    <property type="molecule type" value="Genomic_DNA"/>
</dbReference>
<proteinExistence type="predicted"/>
<gene>
    <name evidence="4" type="ORF">TCAL_09727</name>
</gene>
<dbReference type="Gene3D" id="3.30.1520.10">
    <property type="entry name" value="Phox-like domain"/>
    <property type="match status" value="1"/>
</dbReference>
<feature type="region of interest" description="Disordered" evidence="1">
    <location>
        <begin position="320"/>
        <end position="412"/>
    </location>
</feature>
<evidence type="ECO:0000256" key="2">
    <source>
        <dbReference type="SAM" id="Phobius"/>
    </source>
</evidence>
<keyword evidence="2" id="KW-1133">Transmembrane helix</keyword>